<organism evidence="2 3">
    <name type="scientific">Paracoccus denitrificans</name>
    <dbReference type="NCBI Taxonomy" id="266"/>
    <lineage>
        <taxon>Bacteria</taxon>
        <taxon>Pseudomonadati</taxon>
        <taxon>Pseudomonadota</taxon>
        <taxon>Alphaproteobacteria</taxon>
        <taxon>Rhodobacterales</taxon>
        <taxon>Paracoccaceae</taxon>
        <taxon>Paracoccus</taxon>
    </lineage>
</organism>
<keyword evidence="1" id="KW-1133">Transmembrane helix</keyword>
<keyword evidence="1" id="KW-0472">Membrane</keyword>
<comment type="caution">
    <text evidence="2">The sequence shown here is derived from an EMBL/GenBank/DDBJ whole genome shotgun (WGS) entry which is preliminary data.</text>
</comment>
<evidence type="ECO:0000313" key="3">
    <source>
        <dbReference type="Proteomes" id="UP000315344"/>
    </source>
</evidence>
<evidence type="ECO:0000256" key="1">
    <source>
        <dbReference type="SAM" id="Phobius"/>
    </source>
</evidence>
<feature type="transmembrane region" description="Helical" evidence="1">
    <location>
        <begin position="24"/>
        <end position="47"/>
    </location>
</feature>
<gene>
    <name evidence="2" type="ORF">DI616_20215</name>
</gene>
<dbReference type="Proteomes" id="UP000315344">
    <property type="component" value="Unassembled WGS sequence"/>
</dbReference>
<sequence>MIGLAKPEIPGVLRYFKVISYKAVLSYFCDTIYCVCLIFVTLHTAFVTKIRQYFFIKNQQKRH</sequence>
<keyword evidence="1" id="KW-0812">Transmembrane</keyword>
<evidence type="ECO:0000313" key="2">
    <source>
        <dbReference type="EMBL" id="TKW62804.1"/>
    </source>
</evidence>
<dbReference type="EMBL" id="VAFL01000048">
    <property type="protein sequence ID" value="TKW62804.1"/>
    <property type="molecule type" value="Genomic_DNA"/>
</dbReference>
<dbReference type="AlphaFoldDB" id="A0A533HXL4"/>
<proteinExistence type="predicted"/>
<reference evidence="2 3" key="1">
    <citation type="journal article" date="2017" name="Nat. Commun.">
        <title>In situ click chemistry generation of cyclooxygenase-2 inhibitors.</title>
        <authorList>
            <person name="Bhardwaj A."/>
            <person name="Kaur J."/>
            <person name="Wuest M."/>
            <person name="Wuest F."/>
        </authorList>
    </citation>
    <scope>NUCLEOTIDE SEQUENCE [LARGE SCALE GENOMIC DNA]</scope>
    <source>
        <strain evidence="2">S2_012_000_R3_94</strain>
    </source>
</reference>
<name>A0A533HXL4_PARDE</name>
<accession>A0A533HXL4</accession>
<protein>
    <submittedName>
        <fullName evidence="2">Uncharacterized protein</fullName>
    </submittedName>
</protein>